<dbReference type="GO" id="GO:0005737">
    <property type="term" value="C:cytoplasm"/>
    <property type="evidence" value="ECO:0007669"/>
    <property type="project" value="TreeGrafter"/>
</dbReference>
<feature type="compositionally biased region" description="Basic and acidic residues" evidence="8">
    <location>
        <begin position="667"/>
        <end position="688"/>
    </location>
</feature>
<dbReference type="InterPro" id="IPR025110">
    <property type="entry name" value="AMP-bd_C"/>
</dbReference>
<dbReference type="InterPro" id="IPR020845">
    <property type="entry name" value="AMP-binding_CS"/>
</dbReference>
<evidence type="ECO:0000256" key="6">
    <source>
        <dbReference type="ARBA" id="ARBA00023306"/>
    </source>
</evidence>
<dbReference type="GO" id="GO:0016567">
    <property type="term" value="P:protein ubiquitination"/>
    <property type="evidence" value="ECO:0007669"/>
    <property type="project" value="TreeGrafter"/>
</dbReference>
<feature type="region of interest" description="Disordered" evidence="8">
    <location>
        <begin position="649"/>
        <end position="712"/>
    </location>
</feature>
<evidence type="ECO:0000256" key="8">
    <source>
        <dbReference type="SAM" id="MobiDB-lite"/>
    </source>
</evidence>
<dbReference type="InterPro" id="IPR042099">
    <property type="entry name" value="ANL_N_sf"/>
</dbReference>
<evidence type="ECO:0000256" key="2">
    <source>
        <dbReference type="ARBA" id="ARBA00022737"/>
    </source>
</evidence>
<feature type="domain" description="AMP-dependent synthetase/ligase" evidence="9">
    <location>
        <begin position="961"/>
        <end position="1139"/>
    </location>
</feature>
<organism evidence="11 12">
    <name type="scientific">Aspergillus cristatus</name>
    <name type="common">Chinese Fuzhuan brick tea-fermentation fungus</name>
    <name type="synonym">Eurotium cristatum</name>
    <dbReference type="NCBI Taxonomy" id="573508"/>
    <lineage>
        <taxon>Eukaryota</taxon>
        <taxon>Fungi</taxon>
        <taxon>Dikarya</taxon>
        <taxon>Ascomycota</taxon>
        <taxon>Pezizomycotina</taxon>
        <taxon>Eurotiomycetes</taxon>
        <taxon>Eurotiomycetidae</taxon>
        <taxon>Eurotiales</taxon>
        <taxon>Aspergillaceae</taxon>
        <taxon>Aspergillus</taxon>
        <taxon>Aspergillus subgen. Aspergillus</taxon>
    </lineage>
</organism>
<feature type="repeat" description="TPR" evidence="7">
    <location>
        <begin position="473"/>
        <end position="506"/>
    </location>
</feature>
<evidence type="ECO:0000256" key="4">
    <source>
        <dbReference type="ARBA" id="ARBA00022786"/>
    </source>
</evidence>
<keyword evidence="12" id="KW-1185">Reference proteome</keyword>
<name>A0A1E3BJT4_ASPCR</name>
<comment type="caution">
    <text evidence="11">The sequence shown here is derived from an EMBL/GenBank/DDBJ whole genome shotgun (WGS) entry which is preliminary data.</text>
</comment>
<dbReference type="Gene3D" id="3.40.50.12780">
    <property type="entry name" value="N-terminal domain of ligase-like"/>
    <property type="match status" value="1"/>
</dbReference>
<dbReference type="SMART" id="SM00028">
    <property type="entry name" value="TPR"/>
    <property type="match status" value="7"/>
</dbReference>
<evidence type="ECO:0000259" key="10">
    <source>
        <dbReference type="Pfam" id="PF13193"/>
    </source>
</evidence>
<dbReference type="VEuPathDB" id="FungiDB:SI65_04252"/>
<dbReference type="PANTHER" id="PTHR12558:SF9">
    <property type="entry name" value="CELL DIVISION CYCLE PROTEIN 16 HOMOLOG"/>
    <property type="match status" value="1"/>
</dbReference>
<evidence type="ECO:0000256" key="3">
    <source>
        <dbReference type="ARBA" id="ARBA00022776"/>
    </source>
</evidence>
<dbReference type="OrthoDB" id="10006270at2759"/>
<dbReference type="InterPro" id="IPR045851">
    <property type="entry name" value="AMP-bd_C_sf"/>
</dbReference>
<evidence type="ECO:0000259" key="9">
    <source>
        <dbReference type="Pfam" id="PF00501"/>
    </source>
</evidence>
<dbReference type="STRING" id="573508.A0A1E3BJT4"/>
<evidence type="ECO:0000256" key="1">
    <source>
        <dbReference type="ARBA" id="ARBA00022618"/>
    </source>
</evidence>
<evidence type="ECO:0000256" key="7">
    <source>
        <dbReference type="PROSITE-ProRule" id="PRU00339"/>
    </source>
</evidence>
<dbReference type="Pfam" id="PF00501">
    <property type="entry name" value="AMP-binding"/>
    <property type="match status" value="1"/>
</dbReference>
<dbReference type="PANTHER" id="PTHR12558">
    <property type="entry name" value="CELL DIVISION CYCLE 16,23,27"/>
    <property type="match status" value="1"/>
</dbReference>
<evidence type="ECO:0000313" key="11">
    <source>
        <dbReference type="EMBL" id="ODM21199.1"/>
    </source>
</evidence>
<dbReference type="SUPFAM" id="SSF56801">
    <property type="entry name" value="Acetyl-CoA synthetase-like"/>
    <property type="match status" value="1"/>
</dbReference>
<protein>
    <recommendedName>
        <fullName evidence="13">AMP-dependent synthetase/ligase domain-containing protein</fullName>
    </recommendedName>
</protein>
<gene>
    <name evidence="11" type="ORF">SI65_04252</name>
</gene>
<dbReference type="Proteomes" id="UP000094569">
    <property type="component" value="Unassembled WGS sequence"/>
</dbReference>
<keyword evidence="2" id="KW-0677">Repeat</keyword>
<dbReference type="Gene3D" id="3.30.300.30">
    <property type="match status" value="1"/>
</dbReference>
<dbReference type="Gene3D" id="1.25.40.10">
    <property type="entry name" value="Tetratricopeptide repeat domain"/>
    <property type="match status" value="1"/>
</dbReference>
<dbReference type="Pfam" id="PF13193">
    <property type="entry name" value="AMP-binding_C"/>
    <property type="match status" value="1"/>
</dbReference>
<dbReference type="GO" id="GO:0005680">
    <property type="term" value="C:anaphase-promoting complex"/>
    <property type="evidence" value="ECO:0007669"/>
    <property type="project" value="UniProtKB-ARBA"/>
</dbReference>
<keyword evidence="4" id="KW-0833">Ubl conjugation pathway</keyword>
<dbReference type="SUPFAM" id="SSF48452">
    <property type="entry name" value="TPR-like"/>
    <property type="match status" value="2"/>
</dbReference>
<dbReference type="InterPro" id="IPR011990">
    <property type="entry name" value="TPR-like_helical_dom_sf"/>
</dbReference>
<evidence type="ECO:0008006" key="13">
    <source>
        <dbReference type="Google" id="ProtNLM"/>
    </source>
</evidence>
<feature type="repeat" description="TPR" evidence="7">
    <location>
        <begin position="349"/>
        <end position="382"/>
    </location>
</feature>
<dbReference type="GO" id="GO:0045842">
    <property type="term" value="P:positive regulation of mitotic metaphase/anaphase transition"/>
    <property type="evidence" value="ECO:0007669"/>
    <property type="project" value="TreeGrafter"/>
</dbReference>
<evidence type="ECO:0000313" key="12">
    <source>
        <dbReference type="Proteomes" id="UP000094569"/>
    </source>
</evidence>
<keyword evidence="6" id="KW-0131">Cell cycle</keyword>
<feature type="domain" description="AMP-binding enzyme C-terminal" evidence="10">
    <location>
        <begin position="1199"/>
        <end position="1283"/>
    </location>
</feature>
<dbReference type="InterPro" id="IPR019734">
    <property type="entry name" value="TPR_rpt"/>
</dbReference>
<proteinExistence type="predicted"/>
<reference evidence="11 12" key="1">
    <citation type="journal article" date="2016" name="BMC Genomics">
        <title>Comparative genomic and transcriptomic analyses of the Fuzhuan brick tea-fermentation fungus Aspergillus cristatus.</title>
        <authorList>
            <person name="Ge Y."/>
            <person name="Wang Y."/>
            <person name="Liu Y."/>
            <person name="Tan Y."/>
            <person name="Ren X."/>
            <person name="Zhang X."/>
            <person name="Hyde K.D."/>
            <person name="Liu Y."/>
            <person name="Liu Z."/>
        </authorList>
    </citation>
    <scope>NUCLEOTIDE SEQUENCE [LARGE SCALE GENOMIC DNA]</scope>
    <source>
        <strain evidence="11 12">GZAAS20.1005</strain>
    </source>
</reference>
<evidence type="ECO:0000256" key="5">
    <source>
        <dbReference type="ARBA" id="ARBA00022803"/>
    </source>
</evidence>
<dbReference type="Pfam" id="PF12895">
    <property type="entry name" value="ANAPC3"/>
    <property type="match status" value="1"/>
</dbReference>
<dbReference type="PROSITE" id="PS00455">
    <property type="entry name" value="AMP_BINDING"/>
    <property type="match status" value="1"/>
</dbReference>
<keyword evidence="5 7" id="KW-0802">TPR repeat</keyword>
<dbReference type="GO" id="GO:0051301">
    <property type="term" value="P:cell division"/>
    <property type="evidence" value="ECO:0007669"/>
    <property type="project" value="UniProtKB-KW"/>
</dbReference>
<keyword evidence="1" id="KW-0132">Cell division</keyword>
<dbReference type="PROSITE" id="PS50005">
    <property type="entry name" value="TPR"/>
    <property type="match status" value="2"/>
</dbReference>
<dbReference type="Pfam" id="PF13374">
    <property type="entry name" value="TPR_10"/>
    <property type="match status" value="1"/>
</dbReference>
<accession>A0A1E3BJT4</accession>
<dbReference type="EMBL" id="JXNT01000003">
    <property type="protein sequence ID" value="ODM21199.1"/>
    <property type="molecule type" value="Genomic_DNA"/>
</dbReference>
<dbReference type="InterPro" id="IPR000873">
    <property type="entry name" value="AMP-dep_synth/lig_dom"/>
</dbReference>
<dbReference type="GO" id="GO:0031145">
    <property type="term" value="P:anaphase-promoting complex-dependent catabolic process"/>
    <property type="evidence" value="ECO:0007669"/>
    <property type="project" value="TreeGrafter"/>
</dbReference>
<sequence>MEKFLRSWRQDALNRGQHDAAIYIGDKVLALTNSDSDAFWLAQVHFSNNNYTRALALLSRKDLISRSTACRYLAAHCHIKQNQFEQALSVLGDHNPTHLIRNTTSRRKIQHLNGQSHVTLRNGKSAASRDRGEDREREDANNIRFEAAMCYLRGLCFAKQNAFDRARDCYKDAVRIDVQCFEAFDQLMKNSLMSPAEELEFLESLDFDSISGPDPSVAQEAAHFTKMLYTTRLSKYSSPAILTDATETLSTHYNLAENPDILLSRAEALYTQCRFAEALELTSSVLSTPQSTQGSSTTVIAASNLPAQNHLGHPPAVYPLHLACLYETGATNALFLLAHTLADHAPEESYTYLAIGVYYLSVSKVAEARRFFSKSSLLDPHSAPAWIGFAHTFAAEGEHDQAIAAYSTAARLFQGSHLPQLFLGMQHLALNNMSLAHEYLCAAYAMSTGAASGSVSSVPINPTSGSAPLGGDPLVLNELGVVLYHQDELEGAVELFRQSLALAKSLHCEPGAWVATRANLGHALRRLSLHSEALEEFDECLRIGAGGASMGYTPFLGGNGGSTSGVSSSGVGGYEDRGLIGSLYTSRGLVLLELGRTMEAVTTLHEAVRVLGASGGGDAAGGAGVAGTLLSRALEIWALDNHAKDEALARQEISRTPASRSSRSRGKGKERLASAEPVRRRGVSHDQLSEDWTDEVAQAEPSAAASETMEDKVEMELDEEADELLQQALSRVRCGRSRQRRAISNPIEEVDETPVPTVSRSRNPRTIYWPFSSYKFWQCFNKRPAIIQLHRKSSPRRMVMKTVKIPQEPFLNSMFKTWQLNPKNKLFREYFGEDRNEYTVEGLLYDVSIVRQRLYDSLNEDVKKQLRDPHTDVFIGVLAGPGYGFAVLVLAIYWLGGVAVPLCWFAVFPIDRLEFSRPETIRDCTEKAQAISGLTGGIKFYTFDGRPSPQPAERVTFELDTSTFLINPEKGCMMLYTSGTTGSPKGVLHSRQGVALGLQIAIEAIGVTSKDTWVQSGPVHWMAGLQMFLTSLLVGSCIEIPNSKISPEWLFERLSSGDTICLSLGPTILDTIAAKLEGLKKTDVAGYEELRNKLRGIRKLLSGEMYVRPGTQEIWCEVRDGEHIMATYGMTEAFGILAMADGDTGYISENPDVMKNAFDSEGFYRTGDIGKLENDIVYILGRASQDVIRFEGWKIYAPEVEVELSSHPLILQTIVLGVSDPKTHQRVAALLVLKDQSTIPQKLDIGSLRQWLFNDRKLNKYKLPTVLRVLRPGEVVPVTASNKPVKGKIREAFFGEREIGAGDVEVWDLGVLGWDSG</sequence>
<keyword evidence="3" id="KW-0498">Mitosis</keyword>